<protein>
    <submittedName>
        <fullName evidence="2">Uncharacterized protein</fullName>
    </submittedName>
</protein>
<feature type="region of interest" description="Disordered" evidence="1">
    <location>
        <begin position="85"/>
        <end position="124"/>
    </location>
</feature>
<feature type="compositionally biased region" description="Low complexity" evidence="1">
    <location>
        <begin position="96"/>
        <end position="112"/>
    </location>
</feature>
<feature type="compositionally biased region" description="Low complexity" evidence="1">
    <location>
        <begin position="202"/>
        <end position="219"/>
    </location>
</feature>
<dbReference type="VEuPathDB" id="CryptoDB:Vbra_15544"/>
<keyword evidence="3" id="KW-1185">Reference proteome</keyword>
<dbReference type="EMBL" id="CDMY01000447">
    <property type="protein sequence ID" value="CEM13719.1"/>
    <property type="molecule type" value="Genomic_DNA"/>
</dbReference>
<dbReference type="AlphaFoldDB" id="A0A0G4FJ22"/>
<accession>A0A0G4FJ22</accession>
<dbReference type="InParanoid" id="A0A0G4FJ22"/>
<proteinExistence type="predicted"/>
<gene>
    <name evidence="2" type="ORF">Vbra_15544</name>
</gene>
<sequence>MQSLPLWQKGVLFASVVAVVVALTARREDVFDRFGGRSSVLEREKRAREALWVTREVNNAPPAPVVDLRKAVNNADPTTLAIERVSEPSASTTAQEAAAPPFAESLSLSPSPSSAPPAAPQPRKWLSGFFRRSREGLRASSFKEISGGDPAPHKTMALYAFKLLEACAPPGEFPEANTIVLPEVKLEPLPTKEETAVKADAARPSANNSTATTTETTVASGVAVNDTAATAVDSSEPPSPELLQALTNMGIDSPIFEAPIEGIVNTTAAASQQQNKTSAAANATSADTSSSSPAEGEAEEEEMEPLPPVMEEKLLLLRALQRELNLTDADAAESYAEAVSVQLARLVENAVDALKIEGNTTLAAMDALTAYMDSAAHLFMHFASNVNITPVVYSGRAPRNRLESLYLRYTLACLDGNDEDRDDTKVDQLRVIFGISERKAQQLSEQAWRSRMQAQMPGAGDLMKLMSGEGGGDFNKLMQQLQEGGGLEGLGDDDAESLEALAKLTKDFDWRQVEPLMREIQEVMTSGELTEQDKENMREAWKATGADFGQIPDEMLRELSPEQREFFETMKGMVA</sequence>
<name>A0A0G4FJ22_VITBC</name>
<dbReference type="Proteomes" id="UP000041254">
    <property type="component" value="Unassembled WGS sequence"/>
</dbReference>
<evidence type="ECO:0000313" key="3">
    <source>
        <dbReference type="Proteomes" id="UP000041254"/>
    </source>
</evidence>
<feature type="region of interest" description="Disordered" evidence="1">
    <location>
        <begin position="269"/>
        <end position="307"/>
    </location>
</feature>
<evidence type="ECO:0000313" key="2">
    <source>
        <dbReference type="EMBL" id="CEM13719.1"/>
    </source>
</evidence>
<feature type="region of interest" description="Disordered" evidence="1">
    <location>
        <begin position="195"/>
        <end position="219"/>
    </location>
</feature>
<feature type="compositionally biased region" description="Low complexity" evidence="1">
    <location>
        <begin position="269"/>
        <end position="295"/>
    </location>
</feature>
<evidence type="ECO:0000256" key="1">
    <source>
        <dbReference type="SAM" id="MobiDB-lite"/>
    </source>
</evidence>
<organism evidence="2 3">
    <name type="scientific">Vitrella brassicaformis (strain CCMP3155)</name>
    <dbReference type="NCBI Taxonomy" id="1169540"/>
    <lineage>
        <taxon>Eukaryota</taxon>
        <taxon>Sar</taxon>
        <taxon>Alveolata</taxon>
        <taxon>Colpodellida</taxon>
        <taxon>Vitrellaceae</taxon>
        <taxon>Vitrella</taxon>
    </lineage>
</organism>
<reference evidence="2 3" key="1">
    <citation type="submission" date="2014-11" db="EMBL/GenBank/DDBJ databases">
        <authorList>
            <person name="Zhu J."/>
            <person name="Qi W."/>
            <person name="Song R."/>
        </authorList>
    </citation>
    <scope>NUCLEOTIDE SEQUENCE [LARGE SCALE GENOMIC DNA]</scope>
</reference>